<keyword evidence="6" id="KW-1185">Reference proteome</keyword>
<dbReference type="PANTHER" id="PTHR43580:SF2">
    <property type="entry name" value="CYTOKINE-LIKE NUCLEAR FACTOR N-PAC"/>
    <property type="match status" value="1"/>
</dbReference>
<evidence type="ECO:0000313" key="5">
    <source>
        <dbReference type="EMBL" id="MBC5660272.1"/>
    </source>
</evidence>
<protein>
    <submittedName>
        <fullName evidence="5">NAD(P)-dependent oxidoreductase</fullName>
    </submittedName>
</protein>
<feature type="domain" description="NADPH-dependent reductive aminase-like C-terminal" evidence="4">
    <location>
        <begin position="163"/>
        <end position="286"/>
    </location>
</feature>
<dbReference type="SUPFAM" id="SSF51735">
    <property type="entry name" value="NAD(P)-binding Rossmann-fold domains"/>
    <property type="match status" value="1"/>
</dbReference>
<feature type="domain" description="6-phosphogluconate dehydrogenase NADP-binding" evidence="3">
    <location>
        <begin position="3"/>
        <end position="155"/>
    </location>
</feature>
<proteinExistence type="inferred from homology"/>
<dbReference type="Pfam" id="PF03446">
    <property type="entry name" value="NAD_binding_2"/>
    <property type="match status" value="1"/>
</dbReference>
<evidence type="ECO:0000256" key="2">
    <source>
        <dbReference type="ARBA" id="ARBA00023002"/>
    </source>
</evidence>
<organism evidence="5 6">
    <name type="scientific">Anaerosacchariphilus hominis</name>
    <dbReference type="NCBI Taxonomy" id="2763017"/>
    <lineage>
        <taxon>Bacteria</taxon>
        <taxon>Bacillati</taxon>
        <taxon>Bacillota</taxon>
        <taxon>Clostridia</taxon>
        <taxon>Lachnospirales</taxon>
        <taxon>Lachnospiraceae</taxon>
        <taxon>Anaerosacchariphilus</taxon>
    </lineage>
</organism>
<accession>A0A923LDU6</accession>
<dbReference type="InterPro" id="IPR015815">
    <property type="entry name" value="HIBADH-related"/>
</dbReference>
<gene>
    <name evidence="5" type="ORF">H8S44_10860</name>
</gene>
<sequence>MKNITVVGCGVMGSSIINALMNGGIDVTIVDINKAAAEKFVQRGAKYFPSLDEADDTDCILINLPNHKIASAVLCSADANRLKGKMLINTTTSSPDEVKDMDRLAKERGMLHLDAKIENYPGDIGSDKAYLVYSGSKEVFDTAKNALDAIGVAVYLGDDIIGASVVDIAVLDVHFGAIATLAESVAFCIKYNYSVKTFIEQVTHILPIMLAGNYRAFAEECDNYTGKFEDASECTLRIETTAMKTLLDSMHAVGVKTPCGDSVLDLFNQGLESGNSNKNVVAVVNELI</sequence>
<comment type="caution">
    <text evidence="5">The sequence shown here is derived from an EMBL/GenBank/DDBJ whole genome shotgun (WGS) entry which is preliminary data.</text>
</comment>
<dbReference type="PIRSF" id="PIRSF000103">
    <property type="entry name" value="HIBADH"/>
    <property type="match status" value="1"/>
</dbReference>
<dbReference type="RefSeq" id="WP_186872490.1">
    <property type="nucleotide sequence ID" value="NZ_JACOOR010000006.1"/>
</dbReference>
<name>A0A923LDU6_9FIRM</name>
<dbReference type="AlphaFoldDB" id="A0A923LDU6"/>
<dbReference type="InterPro" id="IPR013328">
    <property type="entry name" value="6PGD_dom2"/>
</dbReference>
<dbReference type="Pfam" id="PF21761">
    <property type="entry name" value="RedAm-like_C"/>
    <property type="match status" value="1"/>
</dbReference>
<dbReference type="SMR" id="A0A923LDU6"/>
<dbReference type="Proteomes" id="UP000649345">
    <property type="component" value="Unassembled WGS sequence"/>
</dbReference>
<dbReference type="InterPro" id="IPR006115">
    <property type="entry name" value="6PGDH_NADP-bd"/>
</dbReference>
<dbReference type="InterPro" id="IPR051265">
    <property type="entry name" value="HIBADH-related_NP60_sf"/>
</dbReference>
<dbReference type="Gene3D" id="1.10.1040.10">
    <property type="entry name" value="N-(1-d-carboxylethyl)-l-norvaline Dehydrogenase, domain 2"/>
    <property type="match status" value="1"/>
</dbReference>
<keyword evidence="2" id="KW-0560">Oxidoreductase</keyword>
<evidence type="ECO:0000259" key="4">
    <source>
        <dbReference type="Pfam" id="PF21761"/>
    </source>
</evidence>
<dbReference type="Gene3D" id="3.40.50.720">
    <property type="entry name" value="NAD(P)-binding Rossmann-like Domain"/>
    <property type="match status" value="1"/>
</dbReference>
<comment type="similarity">
    <text evidence="1">Belongs to the HIBADH-related family.</text>
</comment>
<dbReference type="InterPro" id="IPR048666">
    <property type="entry name" value="RedAm-like_C"/>
</dbReference>
<evidence type="ECO:0000256" key="1">
    <source>
        <dbReference type="ARBA" id="ARBA00009080"/>
    </source>
</evidence>
<dbReference type="GO" id="GO:0050661">
    <property type="term" value="F:NADP binding"/>
    <property type="evidence" value="ECO:0007669"/>
    <property type="project" value="InterPro"/>
</dbReference>
<dbReference type="InterPro" id="IPR036291">
    <property type="entry name" value="NAD(P)-bd_dom_sf"/>
</dbReference>
<dbReference type="EMBL" id="JACOOR010000006">
    <property type="protein sequence ID" value="MBC5660272.1"/>
    <property type="molecule type" value="Genomic_DNA"/>
</dbReference>
<evidence type="ECO:0000259" key="3">
    <source>
        <dbReference type="Pfam" id="PF03446"/>
    </source>
</evidence>
<dbReference type="PANTHER" id="PTHR43580">
    <property type="entry name" value="OXIDOREDUCTASE GLYR1-RELATED"/>
    <property type="match status" value="1"/>
</dbReference>
<reference evidence="5" key="1">
    <citation type="submission" date="2020-08" db="EMBL/GenBank/DDBJ databases">
        <title>Genome public.</title>
        <authorList>
            <person name="Liu C."/>
            <person name="Sun Q."/>
        </authorList>
    </citation>
    <scope>NUCLEOTIDE SEQUENCE</scope>
    <source>
        <strain evidence="5">NSJ-68</strain>
    </source>
</reference>
<evidence type="ECO:0000313" key="6">
    <source>
        <dbReference type="Proteomes" id="UP000649345"/>
    </source>
</evidence>
<dbReference type="GO" id="GO:0016491">
    <property type="term" value="F:oxidoreductase activity"/>
    <property type="evidence" value="ECO:0007669"/>
    <property type="project" value="UniProtKB-KW"/>
</dbReference>